<evidence type="ECO:0000259" key="2">
    <source>
        <dbReference type="Pfam" id="PF13474"/>
    </source>
</evidence>
<dbReference type="PANTHER" id="PTHR30543:SF21">
    <property type="entry name" value="NAD(P)H-DEPENDENT FMN REDUCTASE LOT6"/>
    <property type="match status" value="1"/>
</dbReference>
<dbReference type="GO" id="GO:0010181">
    <property type="term" value="F:FMN binding"/>
    <property type="evidence" value="ECO:0007669"/>
    <property type="project" value="TreeGrafter"/>
</dbReference>
<reference evidence="3" key="1">
    <citation type="submission" date="2020-11" db="EMBL/GenBank/DDBJ databases">
        <title>Isolation and identification of active actinomycetes.</title>
        <authorList>
            <person name="Yu B."/>
        </authorList>
    </citation>
    <scope>NUCLEOTIDE SEQUENCE</scope>
    <source>
        <strain evidence="3">NEAU-YB345</strain>
    </source>
</reference>
<comment type="caution">
    <text evidence="3">The sequence shown here is derived from an EMBL/GenBank/DDBJ whole genome shotgun (WGS) entry which is preliminary data.</text>
</comment>
<dbReference type="InterPro" id="IPR005025">
    <property type="entry name" value="FMN_Rdtase-like_dom"/>
</dbReference>
<dbReference type="Pfam" id="PF13474">
    <property type="entry name" value="SnoaL_3"/>
    <property type="match status" value="1"/>
</dbReference>
<dbReference type="Pfam" id="PF03358">
    <property type="entry name" value="FMN_red"/>
    <property type="match status" value="1"/>
</dbReference>
<protein>
    <submittedName>
        <fullName evidence="3">NAD(P)H-dependent oxidoreductase</fullName>
    </submittedName>
</protein>
<dbReference type="InterPro" id="IPR032710">
    <property type="entry name" value="NTF2-like_dom_sf"/>
</dbReference>
<sequence length="329" mass="35492">MTTIGIILGSVRSGRRGGQVAQWVLERAGQRTDAAFELIDLKDFELPVLATPIPAMASRGVYDEERTQAFSAAVAACDGFVFVTSEHNLGMPGALKNALDHLYTEWNDKAAGFVSYGVNGGVRAVEQLKLVGAALQLAVVAAPVILPFADEFEDHAVFRPGEAALRSLDLMLDKVVSWTTAMSTLRSGPGAETEIRARIDAIVDGIHARDLDALRRIYATDVVSFDVEPPLQHVGVDAKLKNWARVFTLFDEVSYELRDLDVTVGGDLAVAHGFGRLSGRLANGSAVDGMWVRGTFCFRRVGGAWLIVHDQASVPFDVLTGRGVTDLEP</sequence>
<keyword evidence="4" id="KW-1185">Reference proteome</keyword>
<name>A0A931AWF0_9ACTN</name>
<dbReference type="InterPro" id="IPR050712">
    <property type="entry name" value="NAD(P)H-dep_reductase"/>
</dbReference>
<dbReference type="EMBL" id="JADPRT010000001">
    <property type="protein sequence ID" value="MBF9066730.1"/>
    <property type="molecule type" value="Genomic_DNA"/>
</dbReference>
<evidence type="ECO:0000313" key="3">
    <source>
        <dbReference type="EMBL" id="MBF9066730.1"/>
    </source>
</evidence>
<feature type="domain" description="NADPH-dependent FMN reductase-like" evidence="1">
    <location>
        <begin position="3"/>
        <end position="145"/>
    </location>
</feature>
<dbReference type="GO" id="GO:0005829">
    <property type="term" value="C:cytosol"/>
    <property type="evidence" value="ECO:0007669"/>
    <property type="project" value="TreeGrafter"/>
</dbReference>
<dbReference type="SUPFAM" id="SSF54427">
    <property type="entry name" value="NTF2-like"/>
    <property type="match status" value="1"/>
</dbReference>
<evidence type="ECO:0000259" key="1">
    <source>
        <dbReference type="Pfam" id="PF03358"/>
    </source>
</evidence>
<dbReference type="Gene3D" id="3.40.50.360">
    <property type="match status" value="1"/>
</dbReference>
<feature type="domain" description="SnoaL-like" evidence="2">
    <location>
        <begin position="195"/>
        <end position="316"/>
    </location>
</feature>
<dbReference type="Gene3D" id="3.10.450.50">
    <property type="match status" value="1"/>
</dbReference>
<dbReference type="RefSeq" id="WP_196191918.1">
    <property type="nucleotide sequence ID" value="NZ_JADPRT010000001.1"/>
</dbReference>
<accession>A0A931AWF0</accession>
<dbReference type="InterPro" id="IPR037401">
    <property type="entry name" value="SnoaL-like"/>
</dbReference>
<organism evidence="3 4">
    <name type="scientific">Streptacidiphilus fuscans</name>
    <dbReference type="NCBI Taxonomy" id="2789292"/>
    <lineage>
        <taxon>Bacteria</taxon>
        <taxon>Bacillati</taxon>
        <taxon>Actinomycetota</taxon>
        <taxon>Actinomycetes</taxon>
        <taxon>Kitasatosporales</taxon>
        <taxon>Streptomycetaceae</taxon>
        <taxon>Streptacidiphilus</taxon>
    </lineage>
</organism>
<evidence type="ECO:0000313" key="4">
    <source>
        <dbReference type="Proteomes" id="UP000657385"/>
    </source>
</evidence>
<proteinExistence type="predicted"/>
<dbReference type="GO" id="GO:0016491">
    <property type="term" value="F:oxidoreductase activity"/>
    <property type="evidence" value="ECO:0007669"/>
    <property type="project" value="InterPro"/>
</dbReference>
<dbReference type="PANTHER" id="PTHR30543">
    <property type="entry name" value="CHROMATE REDUCTASE"/>
    <property type="match status" value="1"/>
</dbReference>
<dbReference type="InterPro" id="IPR029039">
    <property type="entry name" value="Flavoprotein-like_sf"/>
</dbReference>
<dbReference type="Proteomes" id="UP000657385">
    <property type="component" value="Unassembled WGS sequence"/>
</dbReference>
<dbReference type="AlphaFoldDB" id="A0A931AWF0"/>
<dbReference type="SUPFAM" id="SSF52218">
    <property type="entry name" value="Flavoproteins"/>
    <property type="match status" value="1"/>
</dbReference>
<gene>
    <name evidence="3" type="ORF">I2501_01590</name>
</gene>